<dbReference type="Gene3D" id="3.30.450.20">
    <property type="entry name" value="PAS domain"/>
    <property type="match status" value="1"/>
</dbReference>
<feature type="coiled-coil region" evidence="5">
    <location>
        <begin position="227"/>
        <end position="261"/>
    </location>
</feature>
<keyword evidence="3" id="KW-0973">c-di-GMP</keyword>
<feature type="transmembrane region" description="Helical" evidence="7">
    <location>
        <begin position="56"/>
        <end position="76"/>
    </location>
</feature>
<comment type="catalytic activity">
    <reaction evidence="4">
        <text>3',3'-c-di-GMP + H2O = 5'-phosphoguanylyl(3'-&gt;5')guanosine + H(+)</text>
        <dbReference type="Rhea" id="RHEA:24902"/>
        <dbReference type="ChEBI" id="CHEBI:15377"/>
        <dbReference type="ChEBI" id="CHEBI:15378"/>
        <dbReference type="ChEBI" id="CHEBI:58754"/>
        <dbReference type="ChEBI" id="CHEBI:58805"/>
        <dbReference type="EC" id="3.1.4.52"/>
    </reaction>
    <physiologicalReaction direction="left-to-right" evidence="4">
        <dbReference type="Rhea" id="RHEA:24903"/>
    </physiologicalReaction>
</comment>
<evidence type="ECO:0000256" key="7">
    <source>
        <dbReference type="SAM" id="Phobius"/>
    </source>
</evidence>
<dbReference type="NCBIfam" id="TIGR00229">
    <property type="entry name" value="sensory_box"/>
    <property type="match status" value="1"/>
</dbReference>
<dbReference type="Proteomes" id="UP000019460">
    <property type="component" value="Unassembled WGS sequence"/>
</dbReference>
<dbReference type="AlphaFoldDB" id="W9VA85"/>
<dbReference type="InterPro" id="IPR029787">
    <property type="entry name" value="Nucleotide_cyclase"/>
</dbReference>
<accession>W9VA85</accession>
<evidence type="ECO:0000259" key="9">
    <source>
        <dbReference type="PROSITE" id="PS50883"/>
    </source>
</evidence>
<dbReference type="SMART" id="SM00091">
    <property type="entry name" value="PAS"/>
    <property type="match status" value="1"/>
</dbReference>
<dbReference type="CDD" id="cd01949">
    <property type="entry name" value="GGDEF"/>
    <property type="match status" value="1"/>
</dbReference>
<dbReference type="InterPro" id="IPR043128">
    <property type="entry name" value="Rev_trsase/Diguanyl_cyclase"/>
</dbReference>
<dbReference type="CDD" id="cd00130">
    <property type="entry name" value="PAS"/>
    <property type="match status" value="1"/>
</dbReference>
<feature type="domain" description="EAL" evidence="9">
    <location>
        <begin position="571"/>
        <end position="823"/>
    </location>
</feature>
<dbReference type="InterPro" id="IPR013767">
    <property type="entry name" value="PAS_fold"/>
</dbReference>
<dbReference type="STRING" id="1249627.D779_3345"/>
<dbReference type="PROSITE" id="PS50887">
    <property type="entry name" value="GGDEF"/>
    <property type="match status" value="1"/>
</dbReference>
<feature type="domain" description="PAS" evidence="8">
    <location>
        <begin position="272"/>
        <end position="330"/>
    </location>
</feature>
<evidence type="ECO:0000259" key="8">
    <source>
        <dbReference type="PROSITE" id="PS50112"/>
    </source>
</evidence>
<keyword evidence="12" id="KW-1185">Reference proteome</keyword>
<evidence type="ECO:0000313" key="11">
    <source>
        <dbReference type="EMBL" id="EXJ13806.1"/>
    </source>
</evidence>
<dbReference type="CDD" id="cd01948">
    <property type="entry name" value="EAL"/>
    <property type="match status" value="1"/>
</dbReference>
<reference evidence="11 12" key="1">
    <citation type="submission" date="2012-11" db="EMBL/GenBank/DDBJ databases">
        <title>Genome assembly of Thiorhodococcus sp. AK35.</title>
        <authorList>
            <person name="Nupur N."/>
            <person name="Khatri I."/>
            <person name="Subramanian S."/>
            <person name="Pinnaka A."/>
        </authorList>
    </citation>
    <scope>NUCLEOTIDE SEQUENCE [LARGE SCALE GENOMIC DNA]</scope>
    <source>
        <strain evidence="11 12">AK35</strain>
    </source>
</reference>
<name>W9VA85_9GAMM</name>
<evidence type="ECO:0000313" key="12">
    <source>
        <dbReference type="Proteomes" id="UP000019460"/>
    </source>
</evidence>
<dbReference type="SUPFAM" id="SSF55785">
    <property type="entry name" value="PYP-like sensor domain (PAS domain)"/>
    <property type="match status" value="1"/>
</dbReference>
<dbReference type="SUPFAM" id="SSF141868">
    <property type="entry name" value="EAL domain-like"/>
    <property type="match status" value="1"/>
</dbReference>
<feature type="domain" description="GGDEF" evidence="10">
    <location>
        <begin position="429"/>
        <end position="562"/>
    </location>
</feature>
<dbReference type="NCBIfam" id="TIGR00254">
    <property type="entry name" value="GGDEF"/>
    <property type="match status" value="1"/>
</dbReference>
<keyword evidence="7" id="KW-0472">Membrane</keyword>
<keyword evidence="7" id="KW-0812">Transmembrane</keyword>
<feature type="transmembrane region" description="Helical" evidence="7">
    <location>
        <begin position="189"/>
        <end position="208"/>
    </location>
</feature>
<evidence type="ECO:0000259" key="10">
    <source>
        <dbReference type="PROSITE" id="PS50887"/>
    </source>
</evidence>
<dbReference type="Pfam" id="PF00990">
    <property type="entry name" value="GGDEF"/>
    <property type="match status" value="1"/>
</dbReference>
<sequence>MDESPPIRGTADADASASAARGGLDSVMSSRVDARPDANDPLRSALIEEAFRQGRAGIPMMAIAMLGMAGIHWLMTDTLIEPLWLLAGLSVVSLRMAMVVLHALRRERLSIRVRARMFEWPLMLNSLVWALLPVLVFPAAEPTERLALITIIAGLAGGGAALLAPVLWPSRIYILSLMIPASIMILDTPGSGPVVFILGLCFALAALFSHSQARNALVISQQRLIENQSLLGEMDEQRVLVERLNQELLSAQERLLKHSLKLETEAEERSARMRLAISVIENTAEGVMVMAPNGIVLEVNPAFTRITGYASEDIIGRSASLLRSDRHDDDFFDLLWSRLRSTGRWDGEMWSRRSNGEAFLERRTIDVVRDAEGIPTHYVSVFNDVTEDYHKDQKLLHQALHDPLTGLGNRKLLLERLEHGIAQARRLFRKFGVLILDLDQFKAVNDSLGHHVGDQLLCEVAARLEGRLRASDTLVRLGGDEFVILMAGLDRPGDAAVLAHELLDSFAQPFELPSHRIHMRTSLGIAIYPDDGTNPDVLMKNADMALYAAKSAGRNAFHFFRPVFAEQARRRLELELALREAVDRRELSLHYQPKVAASDHSVVGFEALLRWNRGEEGFVPPDRFIPVAEDCGLIGQIGAWVLAEACGQVARWHREGHGWQRVAINVSARQLAHDDLVGMIREECGRQEISPRLLEVEVTESCVMANPEQTGPILKGLRDMGVSVAIDDFGTGHSSLAYLRRLPVDVIKIDRSFIREAGEDASAEAIVKTIVDLSRTLDMGVVAEGVETFEQAEMLAGIGCGILQGYCFARPMPASEIERRWDE</sequence>
<dbReference type="EC" id="3.1.4.52" evidence="2"/>
<dbReference type="PROSITE" id="PS50112">
    <property type="entry name" value="PAS"/>
    <property type="match status" value="1"/>
</dbReference>
<feature type="region of interest" description="Disordered" evidence="6">
    <location>
        <begin position="1"/>
        <end position="22"/>
    </location>
</feature>
<dbReference type="InterPro" id="IPR035919">
    <property type="entry name" value="EAL_sf"/>
</dbReference>
<dbReference type="PROSITE" id="PS50883">
    <property type="entry name" value="EAL"/>
    <property type="match status" value="1"/>
</dbReference>
<dbReference type="InterPro" id="IPR052155">
    <property type="entry name" value="Biofilm_reg_signaling"/>
</dbReference>
<evidence type="ECO:0000256" key="1">
    <source>
        <dbReference type="ARBA" id="ARBA00001946"/>
    </source>
</evidence>
<proteinExistence type="predicted"/>
<evidence type="ECO:0000256" key="3">
    <source>
        <dbReference type="ARBA" id="ARBA00022636"/>
    </source>
</evidence>
<organism evidence="11 12">
    <name type="scientific">Imhoffiella purpurea</name>
    <dbReference type="NCBI Taxonomy" id="1249627"/>
    <lineage>
        <taxon>Bacteria</taxon>
        <taxon>Pseudomonadati</taxon>
        <taxon>Pseudomonadota</taxon>
        <taxon>Gammaproteobacteria</taxon>
        <taxon>Chromatiales</taxon>
        <taxon>Chromatiaceae</taxon>
        <taxon>Imhoffiella</taxon>
    </lineage>
</organism>
<dbReference type="PANTHER" id="PTHR44757">
    <property type="entry name" value="DIGUANYLATE CYCLASE DGCP"/>
    <property type="match status" value="1"/>
</dbReference>
<feature type="transmembrane region" description="Helical" evidence="7">
    <location>
        <begin position="122"/>
        <end position="140"/>
    </location>
</feature>
<dbReference type="InterPro" id="IPR001633">
    <property type="entry name" value="EAL_dom"/>
</dbReference>
<dbReference type="Gene3D" id="3.20.20.450">
    <property type="entry name" value="EAL domain"/>
    <property type="match status" value="1"/>
</dbReference>
<dbReference type="SUPFAM" id="SSF55073">
    <property type="entry name" value="Nucleotide cyclase"/>
    <property type="match status" value="1"/>
</dbReference>
<dbReference type="Pfam" id="PF00989">
    <property type="entry name" value="PAS"/>
    <property type="match status" value="1"/>
</dbReference>
<dbReference type="GO" id="GO:0071111">
    <property type="term" value="F:cyclic-guanylate-specific phosphodiesterase activity"/>
    <property type="evidence" value="ECO:0007669"/>
    <property type="project" value="UniProtKB-EC"/>
</dbReference>
<gene>
    <name evidence="11" type="ORF">D779_3345</name>
</gene>
<dbReference type="EMBL" id="AONC01000057">
    <property type="protein sequence ID" value="EXJ13806.1"/>
    <property type="molecule type" value="Genomic_DNA"/>
</dbReference>
<dbReference type="Gene3D" id="3.30.70.270">
    <property type="match status" value="1"/>
</dbReference>
<dbReference type="OrthoDB" id="8553030at2"/>
<dbReference type="GO" id="GO:0071732">
    <property type="term" value="P:cellular response to nitric oxide"/>
    <property type="evidence" value="ECO:0007669"/>
    <property type="project" value="UniProtKB-ARBA"/>
</dbReference>
<evidence type="ECO:0000256" key="5">
    <source>
        <dbReference type="SAM" id="Coils"/>
    </source>
</evidence>
<dbReference type="InterPro" id="IPR000160">
    <property type="entry name" value="GGDEF_dom"/>
</dbReference>
<dbReference type="PATRIC" id="fig|1249627.3.peg.3497"/>
<comment type="cofactor">
    <cofactor evidence="1">
        <name>Mg(2+)</name>
        <dbReference type="ChEBI" id="CHEBI:18420"/>
    </cofactor>
</comment>
<keyword evidence="5" id="KW-0175">Coiled coil</keyword>
<evidence type="ECO:0000256" key="2">
    <source>
        <dbReference type="ARBA" id="ARBA00012282"/>
    </source>
</evidence>
<dbReference type="PANTHER" id="PTHR44757:SF2">
    <property type="entry name" value="BIOFILM ARCHITECTURE MAINTENANCE PROTEIN MBAA"/>
    <property type="match status" value="1"/>
</dbReference>
<dbReference type="FunFam" id="3.30.70.270:FF:000001">
    <property type="entry name" value="Diguanylate cyclase domain protein"/>
    <property type="match status" value="1"/>
</dbReference>
<evidence type="ECO:0000256" key="4">
    <source>
        <dbReference type="ARBA" id="ARBA00051114"/>
    </source>
</evidence>
<dbReference type="SMART" id="SM00052">
    <property type="entry name" value="EAL"/>
    <property type="match status" value="1"/>
</dbReference>
<protein>
    <recommendedName>
        <fullName evidence="2">cyclic-guanylate-specific phosphodiesterase</fullName>
        <ecNumber evidence="2">3.1.4.52</ecNumber>
    </recommendedName>
</protein>
<dbReference type="eggNOG" id="COG5001">
    <property type="taxonomic scope" value="Bacteria"/>
</dbReference>
<feature type="transmembrane region" description="Helical" evidence="7">
    <location>
        <begin position="82"/>
        <end position="101"/>
    </location>
</feature>
<dbReference type="InterPro" id="IPR035965">
    <property type="entry name" value="PAS-like_dom_sf"/>
</dbReference>
<feature type="transmembrane region" description="Helical" evidence="7">
    <location>
        <begin position="146"/>
        <end position="168"/>
    </location>
</feature>
<dbReference type="FunFam" id="3.20.20.450:FF:000001">
    <property type="entry name" value="Cyclic di-GMP phosphodiesterase yahA"/>
    <property type="match status" value="1"/>
</dbReference>
<dbReference type="Pfam" id="PF00563">
    <property type="entry name" value="EAL"/>
    <property type="match status" value="1"/>
</dbReference>
<evidence type="ECO:0000256" key="6">
    <source>
        <dbReference type="SAM" id="MobiDB-lite"/>
    </source>
</evidence>
<comment type="caution">
    <text evidence="11">The sequence shown here is derived from an EMBL/GenBank/DDBJ whole genome shotgun (WGS) entry which is preliminary data.</text>
</comment>
<keyword evidence="7" id="KW-1133">Transmembrane helix</keyword>
<dbReference type="SMART" id="SM00267">
    <property type="entry name" value="GGDEF"/>
    <property type="match status" value="1"/>
</dbReference>
<dbReference type="InterPro" id="IPR000014">
    <property type="entry name" value="PAS"/>
</dbReference>